<dbReference type="InterPro" id="IPR028183">
    <property type="entry name" value="UQCC5"/>
</dbReference>
<keyword evidence="1" id="KW-0175">Coiled coil</keyword>
<feature type="coiled-coil region" evidence="1">
    <location>
        <begin position="41"/>
        <end position="68"/>
    </location>
</feature>
<dbReference type="EMBL" id="OA567414">
    <property type="protein sequence ID" value="CAD7200317.1"/>
    <property type="molecule type" value="Genomic_DNA"/>
</dbReference>
<name>A0A7R8VLW3_TIMDO</name>
<evidence type="ECO:0000313" key="2">
    <source>
        <dbReference type="EMBL" id="CAD7200317.1"/>
    </source>
</evidence>
<reference evidence="2" key="1">
    <citation type="submission" date="2020-11" db="EMBL/GenBank/DDBJ databases">
        <authorList>
            <person name="Tran Van P."/>
        </authorList>
    </citation>
    <scope>NUCLEOTIDE SEQUENCE</scope>
</reference>
<protein>
    <recommendedName>
        <fullName evidence="3">Small integral membrane protein 4</fullName>
    </recommendedName>
</protein>
<dbReference type="AlphaFoldDB" id="A0A7R8VLW3"/>
<dbReference type="PANTHER" id="PTHR35250">
    <property type="entry name" value="SMALL INTEGRAL MEMBRANE PROTEIN 4"/>
    <property type="match status" value="1"/>
</dbReference>
<gene>
    <name evidence="2" type="ORF">TDIB3V08_LOCUS6539</name>
</gene>
<dbReference type="PANTHER" id="PTHR35250:SF1">
    <property type="entry name" value="UBIQUINOL-CYTOCHROME-C REDUCTASE COMPLEX ASSEMBLY FACTOR 5"/>
    <property type="match status" value="1"/>
</dbReference>
<dbReference type="Pfam" id="PF15114">
    <property type="entry name" value="UPF0640"/>
    <property type="match status" value="1"/>
</dbReference>
<organism evidence="2">
    <name type="scientific">Timema douglasi</name>
    <name type="common">Walking stick</name>
    <dbReference type="NCBI Taxonomy" id="61478"/>
    <lineage>
        <taxon>Eukaryota</taxon>
        <taxon>Metazoa</taxon>
        <taxon>Ecdysozoa</taxon>
        <taxon>Arthropoda</taxon>
        <taxon>Hexapoda</taxon>
        <taxon>Insecta</taxon>
        <taxon>Pterygota</taxon>
        <taxon>Neoptera</taxon>
        <taxon>Polyneoptera</taxon>
        <taxon>Phasmatodea</taxon>
        <taxon>Timematodea</taxon>
        <taxon>Timematoidea</taxon>
        <taxon>Timematidae</taxon>
        <taxon>Timema</taxon>
    </lineage>
</organism>
<accession>A0A7R8VLW3</accession>
<evidence type="ECO:0008006" key="3">
    <source>
        <dbReference type="Google" id="ProtNLM"/>
    </source>
</evidence>
<sequence length="167" mass="19777">MLAEESPNSSSQLPRLASCIGPVDVNNRLSLQKEMLIQTWRLGEREEENDVQEQLQEWNEEVKECKIKFPMAECEVTIMTRKTVKITFYQISMKLYSRSLQKILNLWPGKKYLGIYRFLPLFFVLGATLEFSMINWHVGEINFYKTFKRRQAEKLAEDHLHSNRSQK</sequence>
<evidence type="ECO:0000256" key="1">
    <source>
        <dbReference type="SAM" id="Coils"/>
    </source>
</evidence>
<proteinExistence type="predicted"/>